<dbReference type="Pfam" id="PF01695">
    <property type="entry name" value="IstB_IS21"/>
    <property type="match status" value="1"/>
</dbReference>
<dbReference type="Proteomes" id="UP000248646">
    <property type="component" value="Unassembled WGS sequence"/>
</dbReference>
<dbReference type="EMBL" id="QKZI01000001">
    <property type="protein sequence ID" value="PZX07933.1"/>
    <property type="molecule type" value="Genomic_DNA"/>
</dbReference>
<evidence type="ECO:0000259" key="1">
    <source>
        <dbReference type="SMART" id="SM00382"/>
    </source>
</evidence>
<dbReference type="RefSeq" id="WP_111438536.1">
    <property type="nucleotide sequence ID" value="NZ_QKZI01000001.1"/>
</dbReference>
<evidence type="ECO:0000313" key="2">
    <source>
        <dbReference type="EMBL" id="PZX07933.1"/>
    </source>
</evidence>
<dbReference type="CDD" id="cd00009">
    <property type="entry name" value="AAA"/>
    <property type="match status" value="1"/>
</dbReference>
<organism evidence="2 3">
    <name type="scientific">Psychrobacillus insolitus</name>
    <dbReference type="NCBI Taxonomy" id="1461"/>
    <lineage>
        <taxon>Bacteria</taxon>
        <taxon>Bacillati</taxon>
        <taxon>Bacillota</taxon>
        <taxon>Bacilli</taxon>
        <taxon>Bacillales</taxon>
        <taxon>Bacillaceae</taxon>
        <taxon>Psychrobacillus</taxon>
    </lineage>
</organism>
<name>A0A2W7N7B8_9BACI</name>
<feature type="domain" description="AAA+ ATPase" evidence="1">
    <location>
        <begin position="120"/>
        <end position="256"/>
    </location>
</feature>
<keyword evidence="3" id="KW-1185">Reference proteome</keyword>
<comment type="caution">
    <text evidence="2">The sequence shown here is derived from an EMBL/GenBank/DDBJ whole genome shotgun (WGS) entry which is preliminary data.</text>
</comment>
<dbReference type="SMART" id="SM00382">
    <property type="entry name" value="AAA"/>
    <property type="match status" value="1"/>
</dbReference>
<protein>
    <submittedName>
        <fullName evidence="2">DNA replication protein DnaC</fullName>
    </submittedName>
</protein>
<reference evidence="2 3" key="1">
    <citation type="submission" date="2018-06" db="EMBL/GenBank/DDBJ databases">
        <title>Genomic Encyclopedia of Type Strains, Phase IV (KMG-IV): sequencing the most valuable type-strain genomes for metagenomic binning, comparative biology and taxonomic classification.</title>
        <authorList>
            <person name="Goeker M."/>
        </authorList>
    </citation>
    <scope>NUCLEOTIDE SEQUENCE [LARGE SCALE GENOMIC DNA]</scope>
    <source>
        <strain evidence="2 3">DSM 5</strain>
    </source>
</reference>
<dbReference type="PANTHER" id="PTHR30050">
    <property type="entry name" value="CHROMOSOMAL REPLICATION INITIATOR PROTEIN DNAA"/>
    <property type="match status" value="1"/>
</dbReference>
<dbReference type="SUPFAM" id="SSF52540">
    <property type="entry name" value="P-loop containing nucleoside triphosphate hydrolases"/>
    <property type="match status" value="1"/>
</dbReference>
<evidence type="ECO:0000313" key="3">
    <source>
        <dbReference type="Proteomes" id="UP000248646"/>
    </source>
</evidence>
<dbReference type="InterPro" id="IPR003593">
    <property type="entry name" value="AAA+_ATPase"/>
</dbReference>
<accession>A0A2W7N7B8</accession>
<dbReference type="AlphaFoldDB" id="A0A2W7N7B8"/>
<dbReference type="Gene3D" id="3.40.50.300">
    <property type="entry name" value="P-loop containing nucleotide triphosphate hydrolases"/>
    <property type="match status" value="1"/>
</dbReference>
<dbReference type="GO" id="GO:0005524">
    <property type="term" value="F:ATP binding"/>
    <property type="evidence" value="ECO:0007669"/>
    <property type="project" value="InterPro"/>
</dbReference>
<dbReference type="PANTHER" id="PTHR30050:SF4">
    <property type="entry name" value="ATP-BINDING PROTEIN RV3427C IN INSERTION SEQUENCE-RELATED"/>
    <property type="match status" value="1"/>
</dbReference>
<dbReference type="InterPro" id="IPR027417">
    <property type="entry name" value="P-loop_NTPase"/>
</dbReference>
<dbReference type="OrthoDB" id="2052561at2"/>
<sequence length="276" mass="31819">MEDKELIKRLENNMQMALTSEICDQHEDLKKEIHLMNIDGEMKCPLCERDRLNAESEQIETVKLINALNRQEYNVFAHKSELKDEGLLEVSFGTYEALTEEETTNKQRATEAYQKFQQGERFNVWLTGSPGVGKSHLAMSILRNLNERGNKDKSCLYISVDEMLLKIRDSFNNKESKYTEHYFVDLLSNVDYLVLDDLGAETGGTGTVKKATDFTLRVLYSIGNARQNKSTIITTNLSRIALEGMYDQKLVSRLMKDTYLINFKITSDKRIKNIEF</sequence>
<gene>
    <name evidence="2" type="ORF">C7437_1011055</name>
</gene>
<dbReference type="GO" id="GO:0006260">
    <property type="term" value="P:DNA replication"/>
    <property type="evidence" value="ECO:0007669"/>
    <property type="project" value="TreeGrafter"/>
</dbReference>
<proteinExistence type="predicted"/>
<dbReference type="InterPro" id="IPR002611">
    <property type="entry name" value="IstB_ATP-bd"/>
</dbReference>